<evidence type="ECO:0000313" key="2">
    <source>
        <dbReference type="EMBL" id="CAA3024971.1"/>
    </source>
</evidence>
<feature type="compositionally biased region" description="Basic and acidic residues" evidence="1">
    <location>
        <begin position="22"/>
        <end position="34"/>
    </location>
</feature>
<dbReference type="PANTHER" id="PTHR36055">
    <property type="entry name" value="C2H2-LIKE ZINC FINGER PROTEIN"/>
    <property type="match status" value="1"/>
</dbReference>
<dbReference type="EMBL" id="CACTIH010009121">
    <property type="protein sequence ID" value="CAA3024971.1"/>
    <property type="molecule type" value="Genomic_DNA"/>
</dbReference>
<keyword evidence="3" id="KW-1185">Reference proteome</keyword>
<protein>
    <submittedName>
        <fullName evidence="2">Uncharacterized protein</fullName>
    </submittedName>
</protein>
<name>A0A8S0V4I3_OLEEU</name>
<dbReference type="Proteomes" id="UP000594638">
    <property type="component" value="Unassembled WGS sequence"/>
</dbReference>
<accession>A0A8S0V4I3</accession>
<dbReference type="PANTHER" id="PTHR36055:SF1">
    <property type="entry name" value="C2H2-LIKE ZINC FINGER PROTEIN"/>
    <property type="match status" value="1"/>
</dbReference>
<sequence length="92" mass="9981">MRLPNGGGWKEAISAEHVRLVLTSEHESPSRPDVQDDDSMMSLGSDANELGVLGNAENWSFSSTSGKVQVKFRPKPGKSLKVKYIPKQKAAA</sequence>
<dbReference type="AlphaFoldDB" id="A0A8S0V4I3"/>
<comment type="caution">
    <text evidence="2">The sequence shown here is derived from an EMBL/GenBank/DDBJ whole genome shotgun (WGS) entry which is preliminary data.</text>
</comment>
<gene>
    <name evidence="2" type="ORF">OLEA9_A085618</name>
</gene>
<dbReference type="Gramene" id="OE9A085618T1">
    <property type="protein sequence ID" value="OE9A085618C1"/>
    <property type="gene ID" value="OE9A085618"/>
</dbReference>
<evidence type="ECO:0000256" key="1">
    <source>
        <dbReference type="SAM" id="MobiDB-lite"/>
    </source>
</evidence>
<reference evidence="2 3" key="1">
    <citation type="submission" date="2019-12" db="EMBL/GenBank/DDBJ databases">
        <authorList>
            <person name="Alioto T."/>
            <person name="Alioto T."/>
            <person name="Gomez Garrido J."/>
        </authorList>
    </citation>
    <scope>NUCLEOTIDE SEQUENCE [LARGE SCALE GENOMIC DNA]</scope>
</reference>
<feature type="region of interest" description="Disordered" evidence="1">
    <location>
        <begin position="22"/>
        <end position="46"/>
    </location>
</feature>
<evidence type="ECO:0000313" key="3">
    <source>
        <dbReference type="Proteomes" id="UP000594638"/>
    </source>
</evidence>
<proteinExistence type="predicted"/>
<organism evidence="2 3">
    <name type="scientific">Olea europaea subsp. europaea</name>
    <dbReference type="NCBI Taxonomy" id="158383"/>
    <lineage>
        <taxon>Eukaryota</taxon>
        <taxon>Viridiplantae</taxon>
        <taxon>Streptophyta</taxon>
        <taxon>Embryophyta</taxon>
        <taxon>Tracheophyta</taxon>
        <taxon>Spermatophyta</taxon>
        <taxon>Magnoliopsida</taxon>
        <taxon>eudicotyledons</taxon>
        <taxon>Gunneridae</taxon>
        <taxon>Pentapetalae</taxon>
        <taxon>asterids</taxon>
        <taxon>lamiids</taxon>
        <taxon>Lamiales</taxon>
        <taxon>Oleaceae</taxon>
        <taxon>Oleeae</taxon>
        <taxon>Olea</taxon>
    </lineage>
</organism>
<dbReference type="OrthoDB" id="191139at2759"/>